<accession>A0A9X6B3H0</accession>
<evidence type="ECO:0000313" key="3">
    <source>
        <dbReference type="Proteomes" id="UP000190641"/>
    </source>
</evidence>
<name>A0A9X6B3H0_BACCE</name>
<reference evidence="2 3" key="1">
    <citation type="submission" date="2017-01" db="EMBL/GenBank/DDBJ databases">
        <title>Bacillus cereus isolates.</title>
        <authorList>
            <person name="Beno S.M."/>
        </authorList>
    </citation>
    <scope>NUCLEOTIDE SEQUENCE [LARGE SCALE GENOMIC DNA]</scope>
    <source>
        <strain evidence="2 3">FSL K6-1030</strain>
    </source>
</reference>
<protein>
    <submittedName>
        <fullName evidence="2">Uncharacterized protein</fullName>
    </submittedName>
</protein>
<sequence length="86" mass="9746">FWGGGGLGKKPQNILKYLKLIEGEILMKKNITITLVFVLLFLLINGINDIIDGATGIFDYTWVVLVAFAMLYNLFALYTLYINKNK</sequence>
<comment type="caution">
    <text evidence="2">The sequence shown here is derived from an EMBL/GenBank/DDBJ whole genome shotgun (WGS) entry which is preliminary data.</text>
</comment>
<keyword evidence="1" id="KW-1133">Transmembrane helix</keyword>
<feature type="non-terminal residue" evidence="2">
    <location>
        <position position="1"/>
    </location>
</feature>
<dbReference type="EMBL" id="MUAU01000221">
    <property type="protein sequence ID" value="OOR71328.1"/>
    <property type="molecule type" value="Genomic_DNA"/>
</dbReference>
<keyword evidence="1" id="KW-0472">Membrane</keyword>
<feature type="transmembrane region" description="Helical" evidence="1">
    <location>
        <begin position="31"/>
        <end position="48"/>
    </location>
</feature>
<feature type="transmembrane region" description="Helical" evidence="1">
    <location>
        <begin position="60"/>
        <end position="81"/>
    </location>
</feature>
<evidence type="ECO:0000313" key="2">
    <source>
        <dbReference type="EMBL" id="OOR71328.1"/>
    </source>
</evidence>
<proteinExistence type="predicted"/>
<evidence type="ECO:0000256" key="1">
    <source>
        <dbReference type="SAM" id="Phobius"/>
    </source>
</evidence>
<gene>
    <name evidence="2" type="ORF">BLX06_31355</name>
</gene>
<keyword evidence="1" id="KW-0812">Transmembrane</keyword>
<organism evidence="2 3">
    <name type="scientific">Bacillus cereus</name>
    <dbReference type="NCBI Taxonomy" id="1396"/>
    <lineage>
        <taxon>Bacteria</taxon>
        <taxon>Bacillati</taxon>
        <taxon>Bacillota</taxon>
        <taxon>Bacilli</taxon>
        <taxon>Bacillales</taxon>
        <taxon>Bacillaceae</taxon>
        <taxon>Bacillus</taxon>
        <taxon>Bacillus cereus group</taxon>
    </lineage>
</organism>
<dbReference type="AlphaFoldDB" id="A0A9X6B3H0"/>
<dbReference type="Proteomes" id="UP000190641">
    <property type="component" value="Unassembled WGS sequence"/>
</dbReference>